<accession>A0A8H7DX18</accession>
<evidence type="ECO:0000313" key="4">
    <source>
        <dbReference type="Proteomes" id="UP000623687"/>
    </source>
</evidence>
<feature type="region of interest" description="Disordered" evidence="1">
    <location>
        <begin position="1"/>
        <end position="128"/>
    </location>
</feature>
<dbReference type="EMBL" id="JACETU010000003">
    <property type="protein sequence ID" value="KAF7433493.1"/>
    <property type="molecule type" value="Genomic_DNA"/>
</dbReference>
<comment type="caution">
    <text evidence="3">The sequence shown here is derived from an EMBL/GenBank/DDBJ whole genome shotgun (WGS) entry which is preliminary data.</text>
</comment>
<feature type="transmembrane region" description="Helical" evidence="2">
    <location>
        <begin position="591"/>
        <end position="614"/>
    </location>
</feature>
<keyword evidence="4" id="KW-1185">Reference proteome</keyword>
<dbReference type="Proteomes" id="UP000623687">
    <property type="component" value="Unassembled WGS sequence"/>
</dbReference>
<evidence type="ECO:0000256" key="2">
    <source>
        <dbReference type="SAM" id="Phobius"/>
    </source>
</evidence>
<dbReference type="VEuPathDB" id="FungiDB:PC9H_005447"/>
<feature type="compositionally biased region" description="Basic and acidic residues" evidence="1">
    <location>
        <begin position="87"/>
        <end position="98"/>
    </location>
</feature>
<gene>
    <name evidence="3" type="ORF">PC9H_005447</name>
</gene>
<feature type="transmembrane region" description="Helical" evidence="2">
    <location>
        <begin position="140"/>
        <end position="164"/>
    </location>
</feature>
<proteinExistence type="predicted"/>
<dbReference type="OrthoDB" id="8191639at2759"/>
<name>A0A8H7DX18_PLEOS</name>
<keyword evidence="2" id="KW-1133">Transmembrane helix</keyword>
<reference evidence="3" key="1">
    <citation type="submission" date="2019-07" db="EMBL/GenBank/DDBJ databases">
        <authorList>
            <person name="Palmer J.M."/>
        </authorList>
    </citation>
    <scope>NUCLEOTIDE SEQUENCE</scope>
    <source>
        <strain evidence="3">PC9</strain>
    </source>
</reference>
<keyword evidence="2" id="KW-0472">Membrane</keyword>
<dbReference type="GeneID" id="59375265"/>
<dbReference type="RefSeq" id="XP_036633520.1">
    <property type="nucleotide sequence ID" value="XM_036775018.1"/>
</dbReference>
<feature type="compositionally biased region" description="Polar residues" evidence="1">
    <location>
        <begin position="118"/>
        <end position="128"/>
    </location>
</feature>
<protein>
    <submittedName>
        <fullName evidence="3">Uncharacterized protein</fullName>
    </submittedName>
</protein>
<feature type="compositionally biased region" description="Polar residues" evidence="1">
    <location>
        <begin position="99"/>
        <end position="111"/>
    </location>
</feature>
<feature type="compositionally biased region" description="Low complexity" evidence="1">
    <location>
        <begin position="31"/>
        <end position="40"/>
    </location>
</feature>
<organism evidence="3 4">
    <name type="scientific">Pleurotus ostreatus</name>
    <name type="common">Oyster mushroom</name>
    <name type="synonym">White-rot fungus</name>
    <dbReference type="NCBI Taxonomy" id="5322"/>
    <lineage>
        <taxon>Eukaryota</taxon>
        <taxon>Fungi</taxon>
        <taxon>Dikarya</taxon>
        <taxon>Basidiomycota</taxon>
        <taxon>Agaricomycotina</taxon>
        <taxon>Agaricomycetes</taxon>
        <taxon>Agaricomycetidae</taxon>
        <taxon>Agaricales</taxon>
        <taxon>Pleurotineae</taxon>
        <taxon>Pleurotaceae</taxon>
        <taxon>Pleurotus</taxon>
    </lineage>
</organism>
<dbReference type="AlphaFoldDB" id="A0A8H7DX18"/>
<evidence type="ECO:0000256" key="1">
    <source>
        <dbReference type="SAM" id="MobiDB-lite"/>
    </source>
</evidence>
<feature type="compositionally biased region" description="Pro residues" evidence="1">
    <location>
        <begin position="46"/>
        <end position="55"/>
    </location>
</feature>
<evidence type="ECO:0000313" key="3">
    <source>
        <dbReference type="EMBL" id="KAF7433493.1"/>
    </source>
</evidence>
<sequence length="671" mass="73422">MPNPVIRSSDATDGAGFWQDDPPTPSSAIFSHHTSTYSRRSSIRPLPVPPAPAPNSTPEIDASPGTDRSSVESIAPVGISAVASPPDYRDPDPTEEISHNGTQPNSSASSTIEKDESPFNQPIASSPQNPFSSAYEAPNWALIVLHVGLCLIAYPVLMIFVLIAKDRTIFWTRFAPVSLIKYLKQNQHTDYREVALKGDLSAIDLTRAIELLPVFEHPILGWTLSHYEHGQPPQAFSYPWGTDMVYFAETTPSQLLPDGSGFGVFVHTPKNHTNIDVPGTPTSSSGIDAGTTLRYPRWGARMHCRKVPNAERNLIPKSSLNVTYLFAPRETMVDLFTSFSLQFPKILDKPLNLTTAIKPNDTLPFEIDPNPLTLGVGFNDNGVSHSYYSSPLSMGEDGGGFVSLEFVLVRLNTEFTPEGKFPVLGNDIISNADGTESRIGYDAALCLELFEPWIVETYNSSTGITTSTRIINKASTTTDSLSGESNIGTTISGVKRQLNSSALWPAYVVAHQNSVNKLVKDNSRDAPYMPSPMVVSYSTGVGANGFTELAERAFIQTRLQMDATNLLPYLAGTGDIVGRSYPDSVLSNARILTVPMVVVLVLVLAFGVLAGIFVPKLPLGVPRRDFELYSWVAAFHGDEVTTEMQRAGVERNMELREIEKRLGNMKFRYVF</sequence>
<keyword evidence="2" id="KW-0812">Transmembrane</keyword>